<sequence>MMNINKENKKLFEVNISMTEFMTKEEESFYSLNLATARAIFSPSKRGLRLDDMRLRIMQELSDLNDEIKRLKYKKSRKDFLNKIRIWTLDDGLSIMKGLYIRNSTDSELFLDAEMLSFMTKEEAEKYSKNLIRIRNFFEFIEDDHDPKELKDWILGVG</sequence>
<comment type="caution">
    <text evidence="1">The sequence shown here is derived from an EMBL/GenBank/DDBJ whole genome shotgun (WGS) entry which is preliminary data.</text>
</comment>
<name>A0A7C4M5K4_UNCC3</name>
<reference evidence="1" key="1">
    <citation type="journal article" date="2020" name="mSystems">
        <title>Genome- and Community-Level Interaction Insights into Carbon Utilization and Element Cycling Functions of Hydrothermarchaeota in Hydrothermal Sediment.</title>
        <authorList>
            <person name="Zhou Z."/>
            <person name="Liu Y."/>
            <person name="Xu W."/>
            <person name="Pan J."/>
            <person name="Luo Z.H."/>
            <person name="Li M."/>
        </authorList>
    </citation>
    <scope>NUCLEOTIDE SEQUENCE [LARGE SCALE GENOMIC DNA]</scope>
    <source>
        <strain evidence="1">SpSt-579</strain>
    </source>
</reference>
<protein>
    <submittedName>
        <fullName evidence="1">Uncharacterized protein</fullName>
    </submittedName>
</protein>
<dbReference type="AlphaFoldDB" id="A0A7C4M5K4"/>
<dbReference type="EMBL" id="DSYQ01000008">
    <property type="protein sequence ID" value="HGT71046.1"/>
    <property type="molecule type" value="Genomic_DNA"/>
</dbReference>
<organism evidence="1">
    <name type="scientific">candidate division CPR3 bacterium</name>
    <dbReference type="NCBI Taxonomy" id="2268181"/>
    <lineage>
        <taxon>Bacteria</taxon>
        <taxon>Bacteria division CPR3</taxon>
    </lineage>
</organism>
<gene>
    <name evidence="1" type="ORF">ENT43_02175</name>
</gene>
<evidence type="ECO:0000313" key="1">
    <source>
        <dbReference type="EMBL" id="HGT71046.1"/>
    </source>
</evidence>
<accession>A0A7C4M5K4</accession>
<proteinExistence type="predicted"/>